<protein>
    <submittedName>
        <fullName evidence="2">Glycosyltransferase family 2 protein</fullName>
    </submittedName>
</protein>
<dbReference type="RefSeq" id="WP_195170994.1">
    <property type="nucleotide sequence ID" value="NZ_CP062983.1"/>
</dbReference>
<dbReference type="AlphaFoldDB" id="A0A7S8E9N7"/>
<evidence type="ECO:0000313" key="3">
    <source>
        <dbReference type="Proteomes" id="UP000594468"/>
    </source>
</evidence>
<dbReference type="GO" id="GO:0016740">
    <property type="term" value="F:transferase activity"/>
    <property type="evidence" value="ECO:0007669"/>
    <property type="project" value="UniProtKB-KW"/>
</dbReference>
<dbReference type="KEGG" id="pmet:G4Y79_00705"/>
<dbReference type="Pfam" id="PF00535">
    <property type="entry name" value="Glycos_transf_2"/>
    <property type="match status" value="1"/>
</dbReference>
<dbReference type="PANTHER" id="PTHR22916:SF56">
    <property type="entry name" value="GLYCOSYL TRANSFERASE"/>
    <property type="match status" value="1"/>
</dbReference>
<evidence type="ECO:0000313" key="2">
    <source>
        <dbReference type="EMBL" id="QPC82925.1"/>
    </source>
</evidence>
<feature type="domain" description="Glycosyltransferase 2-like" evidence="1">
    <location>
        <begin position="9"/>
        <end position="132"/>
    </location>
</feature>
<keyword evidence="2" id="KW-0808">Transferase</keyword>
<proteinExistence type="predicted"/>
<dbReference type="SUPFAM" id="SSF53448">
    <property type="entry name" value="Nucleotide-diphospho-sugar transferases"/>
    <property type="match status" value="1"/>
</dbReference>
<accession>A0A7S8E9N7</accession>
<dbReference type="InterPro" id="IPR001173">
    <property type="entry name" value="Glyco_trans_2-like"/>
</dbReference>
<name>A0A7S8E9N7_9CHLR</name>
<evidence type="ECO:0000259" key="1">
    <source>
        <dbReference type="Pfam" id="PF00535"/>
    </source>
</evidence>
<organism evidence="2 3">
    <name type="scientific">Phototrophicus methaneseepsis</name>
    <dbReference type="NCBI Taxonomy" id="2710758"/>
    <lineage>
        <taxon>Bacteria</taxon>
        <taxon>Bacillati</taxon>
        <taxon>Chloroflexota</taxon>
        <taxon>Candidatus Thermofontia</taxon>
        <taxon>Phototrophicales</taxon>
        <taxon>Phototrophicaceae</taxon>
        <taxon>Phototrophicus</taxon>
    </lineage>
</organism>
<dbReference type="EMBL" id="CP062983">
    <property type="protein sequence ID" value="QPC82925.1"/>
    <property type="molecule type" value="Genomic_DNA"/>
</dbReference>
<dbReference type="InterPro" id="IPR029044">
    <property type="entry name" value="Nucleotide-diphossugar_trans"/>
</dbReference>
<dbReference type="CDD" id="cd00761">
    <property type="entry name" value="Glyco_tranf_GTA_type"/>
    <property type="match status" value="1"/>
</dbReference>
<dbReference type="PANTHER" id="PTHR22916">
    <property type="entry name" value="GLYCOSYLTRANSFERASE"/>
    <property type="match status" value="1"/>
</dbReference>
<gene>
    <name evidence="2" type="ORF">G4Y79_00705</name>
</gene>
<keyword evidence="3" id="KW-1185">Reference proteome</keyword>
<dbReference type="Proteomes" id="UP000594468">
    <property type="component" value="Chromosome"/>
</dbReference>
<sequence length="316" mass="36026">MSAEHATVSIGIPVYNGENYISQAIETLLAQTYTDFELIITDNCSTDATPDICQSYATLDSRVHYHRNETNIGASRNYNRCFELSNGKYFAWAAHDDEHAPTFLEKTVKLLDENPDAVMAHARTQIIDGYGKVIPVPENTLHVRVYDSVGEKMTVGVDYTDRKLDSHRKSTRFDGIIMHTTWCYDIFGLMRREALARTSLHQSFYGTDKVLLAEMALMGRILHVNEPLFRNRRHPQQSGHIATAKEREAWNNPLTGTHHPMPQWLCMQGYYHAVATTPMSISERTRCMTTLAAYAANPDSWLRLINEKMYKPSYAV</sequence>
<reference evidence="2 3" key="1">
    <citation type="submission" date="2020-02" db="EMBL/GenBank/DDBJ databases">
        <authorList>
            <person name="Zheng R.K."/>
            <person name="Sun C.M."/>
        </authorList>
    </citation>
    <scope>NUCLEOTIDE SEQUENCE [LARGE SCALE GENOMIC DNA]</scope>
    <source>
        <strain evidence="3">rifampicinis</strain>
    </source>
</reference>
<dbReference type="Gene3D" id="3.90.550.10">
    <property type="entry name" value="Spore Coat Polysaccharide Biosynthesis Protein SpsA, Chain A"/>
    <property type="match status" value="1"/>
</dbReference>